<evidence type="ECO:0000313" key="3">
    <source>
        <dbReference type="EMBL" id="CAD2147448.1"/>
    </source>
</evidence>
<dbReference type="PROSITE" id="PS51455">
    <property type="entry name" value="PIPK"/>
    <property type="match status" value="1"/>
</dbReference>
<keyword evidence="1" id="KW-0547">Nucleotide-binding</keyword>
<dbReference type="InterPro" id="IPR027483">
    <property type="entry name" value="PInositol-4-P-4/5-kinase_C_sf"/>
</dbReference>
<dbReference type="PANTHER" id="PTHR23086:SF101">
    <property type="entry name" value="LP03320P-RELATED"/>
    <property type="match status" value="1"/>
</dbReference>
<dbReference type="GO" id="GO:0005524">
    <property type="term" value="F:ATP binding"/>
    <property type="evidence" value="ECO:0007669"/>
    <property type="project" value="UniProtKB-UniRule"/>
</dbReference>
<gene>
    <name evidence="3" type="ORF">MENT_LOCUS8972</name>
</gene>
<dbReference type="PANTHER" id="PTHR23086">
    <property type="entry name" value="PHOSPHATIDYLINOSITOL-4-PHOSPHATE 5-KINASE"/>
    <property type="match status" value="1"/>
</dbReference>
<dbReference type="Gene3D" id="3.30.810.10">
    <property type="entry name" value="2-Layer Sandwich"/>
    <property type="match status" value="1"/>
</dbReference>
<dbReference type="SMART" id="SM00330">
    <property type="entry name" value="PIPKc"/>
    <property type="match status" value="1"/>
</dbReference>
<sequence>MTFNNSIKTSAELIEIEVEMYLVKMWGETEKKFDKKEMEGIKTNLEGKIKKMVENLKNIQGLSEALCNDKMLKFLGNYEVFDKNVKEYLKRKGMTEINLPKSFNLAEKIRFALRKYFCHDLKNGKENEIWNEERGGCEFLTSWNEQFLLKTIQKEPKWFAEWSKNSKIPLSLLKLGRYFLEPFAEKHFFFDENEKKQLIYPFSWRDIYVKESKFKGTFVDYFSKMDKEDKNESLLPKYSLSFIIQEITENDTLKEPIIFTIQNGLFPKGIPKLDLKFDLKGSSRKVEGNIENIIENGGNGKVLKEKNIMEIFKKGIVFDNNEEYEKFIGMIKADSKFLSERNIIDYSLLLGVHFVTGNESENEVKNGIKAKAIICTENSCEKKELILFYGIIDIFQNYSLRKQLKQKMLEFKQGRENDLFPDEKFCLCQLLSLLNTKNVL</sequence>
<dbReference type="GO" id="GO:0046854">
    <property type="term" value="P:phosphatidylinositol phosphate biosynthetic process"/>
    <property type="evidence" value="ECO:0007669"/>
    <property type="project" value="TreeGrafter"/>
</dbReference>
<feature type="domain" description="PIPK" evidence="2">
    <location>
        <begin position="85"/>
        <end position="439"/>
    </location>
</feature>
<proteinExistence type="predicted"/>
<evidence type="ECO:0000259" key="2">
    <source>
        <dbReference type="PROSITE" id="PS51455"/>
    </source>
</evidence>
<accession>A0A6V7U6G2</accession>
<dbReference type="OrthoDB" id="20783at2759"/>
<dbReference type="AlphaFoldDB" id="A0A6V7U6G2"/>
<dbReference type="GO" id="GO:0005886">
    <property type="term" value="C:plasma membrane"/>
    <property type="evidence" value="ECO:0007669"/>
    <property type="project" value="TreeGrafter"/>
</dbReference>
<dbReference type="GO" id="GO:0016308">
    <property type="term" value="F:1-phosphatidylinositol-4-phosphate 5-kinase activity"/>
    <property type="evidence" value="ECO:0007669"/>
    <property type="project" value="TreeGrafter"/>
</dbReference>
<name>A0A6V7U6G2_MELEN</name>
<dbReference type="InterPro" id="IPR002498">
    <property type="entry name" value="PInositol-4-P-4/5-kinase_core"/>
</dbReference>
<dbReference type="Proteomes" id="UP000580250">
    <property type="component" value="Unassembled WGS sequence"/>
</dbReference>
<comment type="caution">
    <text evidence="3">The sequence shown here is derived from an EMBL/GenBank/DDBJ whole genome shotgun (WGS) entry which is preliminary data.</text>
</comment>
<dbReference type="Pfam" id="PF01504">
    <property type="entry name" value="PIP5K"/>
    <property type="match status" value="1"/>
</dbReference>
<dbReference type="EMBL" id="CAJEWN010000039">
    <property type="protein sequence ID" value="CAD2147448.1"/>
    <property type="molecule type" value="Genomic_DNA"/>
</dbReference>
<keyword evidence="1" id="KW-0067">ATP-binding</keyword>
<keyword evidence="1" id="KW-0808">Transferase</keyword>
<keyword evidence="1" id="KW-0418">Kinase</keyword>
<evidence type="ECO:0000313" key="4">
    <source>
        <dbReference type="Proteomes" id="UP000580250"/>
    </source>
</evidence>
<organism evidence="3 4">
    <name type="scientific">Meloidogyne enterolobii</name>
    <name type="common">Root-knot nematode worm</name>
    <name type="synonym">Meloidogyne mayaguensis</name>
    <dbReference type="NCBI Taxonomy" id="390850"/>
    <lineage>
        <taxon>Eukaryota</taxon>
        <taxon>Metazoa</taxon>
        <taxon>Ecdysozoa</taxon>
        <taxon>Nematoda</taxon>
        <taxon>Chromadorea</taxon>
        <taxon>Rhabditida</taxon>
        <taxon>Tylenchina</taxon>
        <taxon>Tylenchomorpha</taxon>
        <taxon>Tylenchoidea</taxon>
        <taxon>Meloidogynidae</taxon>
        <taxon>Meloidogyninae</taxon>
        <taxon>Meloidogyne</taxon>
    </lineage>
</organism>
<dbReference type="InterPro" id="IPR023610">
    <property type="entry name" value="PInositol-4/5-P-5/4-kinase"/>
</dbReference>
<protein>
    <recommendedName>
        <fullName evidence="2">PIPK domain-containing protein</fullName>
    </recommendedName>
</protein>
<reference evidence="3 4" key="1">
    <citation type="submission" date="2020-08" db="EMBL/GenBank/DDBJ databases">
        <authorList>
            <person name="Koutsovoulos G."/>
            <person name="Danchin GJ E."/>
        </authorList>
    </citation>
    <scope>NUCLEOTIDE SEQUENCE [LARGE SCALE GENOMIC DNA]</scope>
</reference>
<evidence type="ECO:0000256" key="1">
    <source>
        <dbReference type="PROSITE-ProRule" id="PRU00781"/>
    </source>
</evidence>
<dbReference type="SUPFAM" id="SSF56104">
    <property type="entry name" value="SAICAR synthase-like"/>
    <property type="match status" value="1"/>
</dbReference>